<dbReference type="Gene3D" id="3.90.226.10">
    <property type="entry name" value="2-enoyl-CoA Hydratase, Chain A, domain 1"/>
    <property type="match status" value="1"/>
</dbReference>
<organism evidence="2 3">
    <name type="scientific">Pseudaquabacterium rugosum</name>
    <dbReference type="NCBI Taxonomy" id="2984194"/>
    <lineage>
        <taxon>Bacteria</taxon>
        <taxon>Pseudomonadati</taxon>
        <taxon>Pseudomonadota</taxon>
        <taxon>Betaproteobacteria</taxon>
        <taxon>Burkholderiales</taxon>
        <taxon>Sphaerotilaceae</taxon>
        <taxon>Pseudaquabacterium</taxon>
    </lineage>
</organism>
<dbReference type="InterPro" id="IPR029045">
    <property type="entry name" value="ClpP/crotonase-like_dom_sf"/>
</dbReference>
<dbReference type="InterPro" id="IPR050136">
    <property type="entry name" value="FA_oxidation_alpha_subunit"/>
</dbReference>
<reference evidence="2 3" key="1">
    <citation type="submission" date="2024-04" db="EMBL/GenBank/DDBJ databases">
        <title>Novel species of the genus Ideonella isolated from streams.</title>
        <authorList>
            <person name="Lu H."/>
        </authorList>
    </citation>
    <scope>NUCLEOTIDE SEQUENCE [LARGE SCALE GENOMIC DNA]</scope>
    <source>
        <strain evidence="2 3">BYS139W</strain>
    </source>
</reference>
<dbReference type="Proteomes" id="UP001368500">
    <property type="component" value="Unassembled WGS sequence"/>
</dbReference>
<dbReference type="SUPFAM" id="SSF52096">
    <property type="entry name" value="ClpP/crotonase"/>
    <property type="match status" value="1"/>
</dbReference>
<proteinExistence type="predicted"/>
<accession>A0ABU9B803</accession>
<gene>
    <name evidence="2" type="ORF">AACH11_07965</name>
</gene>
<keyword evidence="3" id="KW-1185">Reference proteome</keyword>
<dbReference type="CDD" id="cd06558">
    <property type="entry name" value="crotonase-like"/>
    <property type="match status" value="1"/>
</dbReference>
<dbReference type="Pfam" id="PF00378">
    <property type="entry name" value="ECH_1"/>
    <property type="match status" value="1"/>
</dbReference>
<dbReference type="PANTHER" id="PTHR43612:SF3">
    <property type="entry name" value="TRIFUNCTIONAL ENZYME SUBUNIT ALPHA, MITOCHONDRIAL"/>
    <property type="match status" value="1"/>
</dbReference>
<dbReference type="EMBL" id="JBBUTF010000006">
    <property type="protein sequence ID" value="MEK8025894.1"/>
    <property type="molecule type" value="Genomic_DNA"/>
</dbReference>
<dbReference type="PANTHER" id="PTHR43612">
    <property type="entry name" value="TRIFUNCTIONAL ENZYME SUBUNIT ALPHA"/>
    <property type="match status" value="1"/>
</dbReference>
<sequence>MIRLDIDAQGIATLTIDQPRTMNVIDWDFPPALEACLDRISRIQARPQDPQVRGLIVTSAKSSFVAGADLAIMADFVAPGIGPADAARLIARIGAVLRRLETLGLPVVGASTGTALGGGLELLLACHHRIAADTPGAVYGLPEVTLGLLPGAGGTQRLPRLLGLAAALPLMISGRPLSTTAAHEAGLLDAVVPTDDLLPAARRALLAGRVAAQAPWDRKGWRLPGGDSSTPAAQALFMTVNAGIHGRSHGLQPAPGAIASCVYEGSRLPFDRALRIEQQQFARLVQGAEAQAMIRTLFFGRQALEKAPGRPAAVPRQRADRLLLAGDAPWLDGLRVAAQAAGLTVGPVVVRDTGPAVGAEAGAPIEGVQDGGCAAAAARPQAAAVADAGADADAGAGAGADAQGRLCVGEGPGALALRWFAAWPGDLPPVLEIAPRADTDARTLAAGFDLARQLRAVPLLLPAADPGAAPRHALRDAIDAVLGAARQAVAGGDSPVVVDNLARAGGWPALVTLAAAIGQAWPPAAPADAAEGPAAGEGAPTAAAPGGLPADDVAARLCEAQRGWARALLAGPAGRGDDAAATTTAAGLTTTALDVAAVLGAGFPRHLGGPACPPSPVARPVAAAA</sequence>
<comment type="caution">
    <text evidence="2">The sequence shown here is derived from an EMBL/GenBank/DDBJ whole genome shotgun (WGS) entry which is preliminary data.</text>
</comment>
<name>A0ABU9B803_9BURK</name>
<dbReference type="RefSeq" id="WP_341373680.1">
    <property type="nucleotide sequence ID" value="NZ_JBBUTF010000006.1"/>
</dbReference>
<evidence type="ECO:0000313" key="2">
    <source>
        <dbReference type="EMBL" id="MEK8025894.1"/>
    </source>
</evidence>
<protein>
    <submittedName>
        <fullName evidence="2">Enoyl-CoA hydratase-related protein</fullName>
    </submittedName>
</protein>
<evidence type="ECO:0000256" key="1">
    <source>
        <dbReference type="SAM" id="MobiDB-lite"/>
    </source>
</evidence>
<dbReference type="InterPro" id="IPR001753">
    <property type="entry name" value="Enoyl-CoA_hydra/iso"/>
</dbReference>
<evidence type="ECO:0000313" key="3">
    <source>
        <dbReference type="Proteomes" id="UP001368500"/>
    </source>
</evidence>
<feature type="region of interest" description="Disordered" evidence="1">
    <location>
        <begin position="524"/>
        <end position="546"/>
    </location>
</feature>